<keyword evidence="3" id="KW-0378">Hydrolase</keyword>
<dbReference type="GO" id="GO:0016787">
    <property type="term" value="F:hydrolase activity"/>
    <property type="evidence" value="ECO:0007669"/>
    <property type="project" value="UniProtKB-KW"/>
</dbReference>
<dbReference type="Pfam" id="PF01019">
    <property type="entry name" value="G_glu_transpept"/>
    <property type="match status" value="1"/>
</dbReference>
<evidence type="ECO:0000256" key="3">
    <source>
        <dbReference type="ARBA" id="ARBA00022801"/>
    </source>
</evidence>
<comment type="similarity">
    <text evidence="1">Belongs to the gamma-glutamyltransferase family.</text>
</comment>
<accession>A0A564WK10</accession>
<evidence type="ECO:0000256" key="4">
    <source>
        <dbReference type="ARBA" id="ARBA00023145"/>
    </source>
</evidence>
<dbReference type="AlphaFoldDB" id="A0A564WK10"/>
<comment type="caution">
    <text evidence="5">The sequence shown here is derived from an EMBL/GenBank/DDBJ whole genome shotgun (WGS) entry which is preliminary data.</text>
</comment>
<sequence>MRPQGIVAAGHPETARVAAAILSEGGTAVDAALAAMCAATVVEPALCSLGGGGFLMVLPATGAQAGQPVVFDFFAQTPITKRPKTAIDFSSVHADFGGARQEFHIGLGAIATPGVVKGLFAAHRHLGRLPLTALVAPAAALARQGVPVSPVQADIITIIAAILGATPAARALFASPARPAALIAAGEVLRLPALADALETLAIEGENLFYRGEIGQRLAQDCAAHGGHLTLADLKAYRCEVRRPLVREAFGARILLNPPPSMGGLLIAFALALIEALRPEDLGFGSGAYLKALAETMRVTNQARIEHALHAQPAETVAEAVLAPDLLARYRAEILGRPATARGTTHVSVIDRWGTAASLSLSNGEGSAYVIPGTDIMLNNMLGEEDLAPAGFHHWPVDTRLGSMMAPTIAQASSGALIALGTGGANRIRSAILQVLLNLLVFRMSVADAVAAPRLHGEGDAIAIEPGYTEGAVAALTAAFPQTRRWASQSMFFGGVHAARRRRDGSVEGIGDDRRGGAVAFG</sequence>
<protein>
    <submittedName>
        <fullName evidence="5">Gamma-glutamyltranspeptidase</fullName>
        <ecNumber evidence="5">2.3.2.2</ecNumber>
    </submittedName>
</protein>
<dbReference type="EMBL" id="UXAT02000054">
    <property type="protein sequence ID" value="VUX48004.1"/>
    <property type="molecule type" value="Genomic_DNA"/>
</dbReference>
<dbReference type="PANTHER" id="PTHR43199:SF1">
    <property type="entry name" value="GLUTATHIONE HYDROLASE PROENZYME"/>
    <property type="match status" value="1"/>
</dbReference>
<reference evidence="5" key="1">
    <citation type="submission" date="2018-11" db="EMBL/GenBank/DDBJ databases">
        <authorList>
            <person name="Onetto C."/>
        </authorList>
    </citation>
    <scope>NUCLEOTIDE SEQUENCE [LARGE SCALE GENOMIC DNA]</scope>
</reference>
<keyword evidence="6" id="KW-1185">Reference proteome</keyword>
<dbReference type="SUPFAM" id="SSF56235">
    <property type="entry name" value="N-terminal nucleophile aminohydrolases (Ntn hydrolases)"/>
    <property type="match status" value="1"/>
</dbReference>
<keyword evidence="2 5" id="KW-0808">Transferase</keyword>
<dbReference type="EC" id="2.3.2.2" evidence="5"/>
<dbReference type="GO" id="GO:0103068">
    <property type="term" value="F:leukotriene C4 gamma-glutamyl transferase activity"/>
    <property type="evidence" value="ECO:0007669"/>
    <property type="project" value="UniProtKB-EC"/>
</dbReference>
<dbReference type="Proteomes" id="UP000326641">
    <property type="component" value="Unassembled WGS sequence"/>
</dbReference>
<keyword evidence="4" id="KW-0865">Zymogen</keyword>
<evidence type="ECO:0000313" key="6">
    <source>
        <dbReference type="Proteomes" id="UP000326641"/>
    </source>
</evidence>
<evidence type="ECO:0000256" key="2">
    <source>
        <dbReference type="ARBA" id="ARBA00022679"/>
    </source>
</evidence>
<dbReference type="PRINTS" id="PR01210">
    <property type="entry name" value="GGTRANSPTASE"/>
</dbReference>
<evidence type="ECO:0000256" key="1">
    <source>
        <dbReference type="ARBA" id="ARBA00009381"/>
    </source>
</evidence>
<dbReference type="InterPro" id="IPR043137">
    <property type="entry name" value="GGT_ssub_C"/>
</dbReference>
<gene>
    <name evidence="5" type="primary">ggt</name>
    <name evidence="5" type="ORF">DF3PA_90021</name>
</gene>
<proteinExistence type="inferred from homology"/>
<dbReference type="InterPro" id="IPR051792">
    <property type="entry name" value="GGT_bact"/>
</dbReference>
<organism evidence="5 6">
    <name type="scientific">Candidatus Defluviicoccus seviourii</name>
    <dbReference type="NCBI Taxonomy" id="2565273"/>
    <lineage>
        <taxon>Bacteria</taxon>
        <taxon>Pseudomonadati</taxon>
        <taxon>Pseudomonadota</taxon>
        <taxon>Alphaproteobacteria</taxon>
        <taxon>Rhodospirillales</taxon>
        <taxon>Rhodospirillaceae</taxon>
        <taxon>Defluviicoccus</taxon>
    </lineage>
</organism>
<evidence type="ECO:0000313" key="5">
    <source>
        <dbReference type="EMBL" id="VUX48004.1"/>
    </source>
</evidence>
<keyword evidence="5" id="KW-0012">Acyltransferase</keyword>
<dbReference type="InterPro" id="IPR029055">
    <property type="entry name" value="Ntn_hydrolases_N"/>
</dbReference>
<dbReference type="InterPro" id="IPR043138">
    <property type="entry name" value="GGT_lsub"/>
</dbReference>
<dbReference type="Gene3D" id="3.60.20.40">
    <property type="match status" value="1"/>
</dbReference>
<dbReference type="PANTHER" id="PTHR43199">
    <property type="entry name" value="GLUTATHIONE HYDROLASE"/>
    <property type="match status" value="1"/>
</dbReference>
<dbReference type="Gene3D" id="1.10.246.130">
    <property type="match status" value="1"/>
</dbReference>
<name>A0A564WK10_9PROT</name>